<name>A0ABS4Y535_9ACTN</name>
<keyword evidence="2" id="KW-1185">Reference proteome</keyword>
<evidence type="ECO:0000313" key="2">
    <source>
        <dbReference type="Proteomes" id="UP001519291"/>
    </source>
</evidence>
<proteinExistence type="predicted"/>
<organism evidence="1 2">
    <name type="scientific">Streptomyces syringium</name>
    <dbReference type="NCBI Taxonomy" id="76729"/>
    <lineage>
        <taxon>Bacteria</taxon>
        <taxon>Bacillati</taxon>
        <taxon>Actinomycetota</taxon>
        <taxon>Actinomycetes</taxon>
        <taxon>Kitasatosporales</taxon>
        <taxon>Streptomycetaceae</taxon>
        <taxon>Streptomyces</taxon>
    </lineage>
</organism>
<sequence>MWGRRRNAEARLLAEAEETLAYVMQVAEDAHQLLRDARVGIEDAHNQVSAKLGFGDGLPVNTVRTQLAQSQATWDSVDSMIATYEDMRASWCDVADTDFEAIKAAAEFFTEYSQNCASMVPDLEGATESLLGLRNTLLELRDKVAPIRARAHAAMAAAANELAWDGPAVQGRFALEARLNAVGDRLRALDAGHIEVEPDRKVTDWYRDVEAEIAEIRDAVPRSAY</sequence>
<evidence type="ECO:0000313" key="1">
    <source>
        <dbReference type="EMBL" id="MBP2403557.1"/>
    </source>
</evidence>
<protein>
    <submittedName>
        <fullName evidence="1">Phage-related tail protein</fullName>
    </submittedName>
</protein>
<dbReference type="Proteomes" id="UP001519291">
    <property type="component" value="Unassembled WGS sequence"/>
</dbReference>
<gene>
    <name evidence="1" type="ORF">JO379_003026</name>
</gene>
<dbReference type="RefSeq" id="WP_209515337.1">
    <property type="nucleotide sequence ID" value="NZ_JAGIOH010000001.1"/>
</dbReference>
<comment type="caution">
    <text evidence="1">The sequence shown here is derived from an EMBL/GenBank/DDBJ whole genome shotgun (WGS) entry which is preliminary data.</text>
</comment>
<dbReference type="EMBL" id="JAGIOH010000001">
    <property type="protein sequence ID" value="MBP2403557.1"/>
    <property type="molecule type" value="Genomic_DNA"/>
</dbReference>
<reference evidence="1 2" key="1">
    <citation type="submission" date="2021-03" db="EMBL/GenBank/DDBJ databases">
        <title>Sequencing the genomes of 1000 actinobacteria strains.</title>
        <authorList>
            <person name="Klenk H.-P."/>
        </authorList>
    </citation>
    <scope>NUCLEOTIDE SEQUENCE [LARGE SCALE GENOMIC DNA]</scope>
    <source>
        <strain evidence="1 2">DSM 41480</strain>
    </source>
</reference>
<dbReference type="GeneID" id="91569887"/>
<accession>A0ABS4Y535</accession>